<comment type="caution">
    <text evidence="2">The sequence shown here is derived from an EMBL/GenBank/DDBJ whole genome shotgun (WGS) entry which is preliminary data.</text>
</comment>
<dbReference type="AlphaFoldDB" id="A0A9J6FAQ0"/>
<feature type="transmembrane region" description="Helical" evidence="1">
    <location>
        <begin position="39"/>
        <end position="59"/>
    </location>
</feature>
<keyword evidence="3" id="KW-1185">Reference proteome</keyword>
<evidence type="ECO:0000313" key="2">
    <source>
        <dbReference type="EMBL" id="KAH9359600.1"/>
    </source>
</evidence>
<gene>
    <name evidence="2" type="ORF">HPB48_017409</name>
</gene>
<keyword evidence="1" id="KW-0472">Membrane</keyword>
<keyword evidence="1" id="KW-1133">Transmembrane helix</keyword>
<sequence>MSITTAAWVKCFNSYFRFSDNLLGFALTLSSVDLGGSPFVNFALSAAAEVPGGIVGLLLVRYCRRRRSQAAFLLLAGITALVTVLPLGELERRFFANH</sequence>
<accession>A0A9J6FAQ0</accession>
<keyword evidence="1" id="KW-0812">Transmembrane</keyword>
<evidence type="ECO:0000313" key="3">
    <source>
        <dbReference type="Proteomes" id="UP000821853"/>
    </source>
</evidence>
<protein>
    <submittedName>
        <fullName evidence="2">Uncharacterized protein</fullName>
    </submittedName>
</protein>
<proteinExistence type="predicted"/>
<organism evidence="2 3">
    <name type="scientific">Haemaphysalis longicornis</name>
    <name type="common">Bush tick</name>
    <dbReference type="NCBI Taxonomy" id="44386"/>
    <lineage>
        <taxon>Eukaryota</taxon>
        <taxon>Metazoa</taxon>
        <taxon>Ecdysozoa</taxon>
        <taxon>Arthropoda</taxon>
        <taxon>Chelicerata</taxon>
        <taxon>Arachnida</taxon>
        <taxon>Acari</taxon>
        <taxon>Parasitiformes</taxon>
        <taxon>Ixodida</taxon>
        <taxon>Ixodoidea</taxon>
        <taxon>Ixodidae</taxon>
        <taxon>Haemaphysalinae</taxon>
        <taxon>Haemaphysalis</taxon>
    </lineage>
</organism>
<dbReference type="EMBL" id="JABSTR010000001">
    <property type="protein sequence ID" value="KAH9359600.1"/>
    <property type="molecule type" value="Genomic_DNA"/>
</dbReference>
<dbReference type="Proteomes" id="UP000821853">
    <property type="component" value="Chromosome 1"/>
</dbReference>
<feature type="transmembrane region" description="Helical" evidence="1">
    <location>
        <begin position="71"/>
        <end position="88"/>
    </location>
</feature>
<evidence type="ECO:0000256" key="1">
    <source>
        <dbReference type="SAM" id="Phobius"/>
    </source>
</evidence>
<dbReference type="VEuPathDB" id="VectorBase:HLOH_052273"/>
<name>A0A9J6FAQ0_HAELO</name>
<reference evidence="2 3" key="1">
    <citation type="journal article" date="2020" name="Cell">
        <title>Large-Scale Comparative Analyses of Tick Genomes Elucidate Their Genetic Diversity and Vector Capacities.</title>
        <authorList>
            <consortium name="Tick Genome and Microbiome Consortium (TIGMIC)"/>
            <person name="Jia N."/>
            <person name="Wang J."/>
            <person name="Shi W."/>
            <person name="Du L."/>
            <person name="Sun Y."/>
            <person name="Zhan W."/>
            <person name="Jiang J.F."/>
            <person name="Wang Q."/>
            <person name="Zhang B."/>
            <person name="Ji P."/>
            <person name="Bell-Sakyi L."/>
            <person name="Cui X.M."/>
            <person name="Yuan T.T."/>
            <person name="Jiang B.G."/>
            <person name="Yang W.F."/>
            <person name="Lam T.T."/>
            <person name="Chang Q.C."/>
            <person name="Ding S.J."/>
            <person name="Wang X.J."/>
            <person name="Zhu J.G."/>
            <person name="Ruan X.D."/>
            <person name="Zhao L."/>
            <person name="Wei J.T."/>
            <person name="Ye R.Z."/>
            <person name="Que T.C."/>
            <person name="Du C.H."/>
            <person name="Zhou Y.H."/>
            <person name="Cheng J.X."/>
            <person name="Dai P.F."/>
            <person name="Guo W.B."/>
            <person name="Han X.H."/>
            <person name="Huang E.J."/>
            <person name="Li L.F."/>
            <person name="Wei W."/>
            <person name="Gao Y.C."/>
            <person name="Liu J.Z."/>
            <person name="Shao H.Z."/>
            <person name="Wang X."/>
            <person name="Wang C.C."/>
            <person name="Yang T.C."/>
            <person name="Huo Q.B."/>
            <person name="Li W."/>
            <person name="Chen H.Y."/>
            <person name="Chen S.E."/>
            <person name="Zhou L.G."/>
            <person name="Ni X.B."/>
            <person name="Tian J.H."/>
            <person name="Sheng Y."/>
            <person name="Liu T."/>
            <person name="Pan Y.S."/>
            <person name="Xia L.Y."/>
            <person name="Li J."/>
            <person name="Zhao F."/>
            <person name="Cao W.C."/>
        </authorList>
    </citation>
    <scope>NUCLEOTIDE SEQUENCE [LARGE SCALE GENOMIC DNA]</scope>
    <source>
        <strain evidence="2">HaeL-2018</strain>
    </source>
</reference>
<dbReference type="OrthoDB" id="2261376at2759"/>